<dbReference type="HOGENOM" id="CLU_1309562_0_0_7"/>
<evidence type="ECO:0000313" key="3">
    <source>
        <dbReference type="Proteomes" id="UP000001522"/>
    </source>
</evidence>
<dbReference type="Proteomes" id="UP000001522">
    <property type="component" value="Chromosome"/>
</dbReference>
<proteinExistence type="predicted"/>
<dbReference type="RefSeq" id="WP_013022473.1">
    <property type="nucleotide sequence ID" value="NC_013949.1"/>
</dbReference>
<sequence length="205" mass="23990">MQGYILNITPQKNEDIILSILTPAKIKKLYRFYGARHSIIQLGKKIDFEREMSGNFLPRLRNVTGLNFFWERERERVSIWQHTLQLLHRHFHDVVDVDGFYYQNLEYAAAKMELQNPMRVVVEMYAMLLDFEGRMPKMGHCFLCEKELLGHIALARAFLPAHPSCLQSAQSFEKEAIEQFLAQKSTLSLEDREVQGLWNVLTLGM</sequence>
<dbReference type="NCBIfam" id="NF010483">
    <property type="entry name" value="PRK13908.1"/>
    <property type="match status" value="1"/>
</dbReference>
<dbReference type="STRING" id="679897.HMU01160"/>
<dbReference type="AlphaFoldDB" id="D3UFV7"/>
<accession>D3UFV7</accession>
<reference evidence="2 3" key="1">
    <citation type="journal article" date="2010" name="BMC Genomics">
        <title>Comparative genomics and proteomics of Helicobacter mustelae, an ulcerogenic and carcinogenic gastric pathogen.</title>
        <authorList>
            <person name="O'Toole P.W."/>
            <person name="Snelling W.J."/>
            <person name="Canchaya C."/>
            <person name="Forde B.M."/>
            <person name="Hardie K.R."/>
            <person name="Josenhans C."/>
            <person name="Graham R.L.J."/>
            <person name="McMullan G."/>
            <person name="Parkhill J."/>
            <person name="Belda E."/>
            <person name="Bentley S.D."/>
        </authorList>
    </citation>
    <scope>NUCLEOTIDE SEQUENCE [LARGE SCALE GENOMIC DNA]</scope>
    <source>
        <strain evidence="3">ATCC 43772 / LMG 18044 / NCTC 12198 / 12198</strain>
    </source>
</reference>
<organism evidence="2 3">
    <name type="scientific">Helicobacter mustelae (strain ATCC 43772 / CCUG 25715 / CIP 103759 / LMG 18044 / NCTC 12198 / R85-136P)</name>
    <name type="common">Campylobacter mustelae</name>
    <dbReference type="NCBI Taxonomy" id="679897"/>
    <lineage>
        <taxon>Bacteria</taxon>
        <taxon>Pseudomonadati</taxon>
        <taxon>Campylobacterota</taxon>
        <taxon>Epsilonproteobacteria</taxon>
        <taxon>Campylobacterales</taxon>
        <taxon>Helicobacteraceae</taxon>
        <taxon>Helicobacter</taxon>
    </lineage>
</organism>
<dbReference type="KEGG" id="hms:HMU01160"/>
<dbReference type="Pfam" id="PF13114">
    <property type="entry name" value="RecO_N_2"/>
    <property type="match status" value="1"/>
</dbReference>
<feature type="domain" description="DNA replication/recombination mediator RecO N-terminal" evidence="1">
    <location>
        <begin position="1"/>
        <end position="71"/>
    </location>
</feature>
<dbReference type="InterPro" id="IPR022572">
    <property type="entry name" value="DNA_rep/recomb_RecO_N"/>
</dbReference>
<keyword evidence="3" id="KW-1185">Reference proteome</keyword>
<evidence type="ECO:0000259" key="1">
    <source>
        <dbReference type="Pfam" id="PF13114"/>
    </source>
</evidence>
<name>D3UFV7_HELM1</name>
<dbReference type="EMBL" id="FN555004">
    <property type="protein sequence ID" value="CBG39378.1"/>
    <property type="molecule type" value="Genomic_DNA"/>
</dbReference>
<protein>
    <recommendedName>
        <fullName evidence="1">DNA replication/recombination mediator RecO N-terminal domain-containing protein</fullName>
    </recommendedName>
</protein>
<gene>
    <name evidence="2" type="ordered locus">HMU01160</name>
</gene>
<evidence type="ECO:0000313" key="2">
    <source>
        <dbReference type="EMBL" id="CBG39378.1"/>
    </source>
</evidence>
<dbReference type="eggNOG" id="COG1381">
    <property type="taxonomic scope" value="Bacteria"/>
</dbReference>